<protein>
    <recommendedName>
        <fullName evidence="2">Homing endonuclease LAGLIDADG domain-containing protein</fullName>
    </recommendedName>
</protein>
<dbReference type="GO" id="GO:0045292">
    <property type="term" value="P:mRNA cis splicing, via spliceosome"/>
    <property type="evidence" value="ECO:0007669"/>
    <property type="project" value="TreeGrafter"/>
</dbReference>
<dbReference type="Gene3D" id="3.10.28.10">
    <property type="entry name" value="Homing endonucleases"/>
    <property type="match status" value="2"/>
</dbReference>
<dbReference type="AlphaFoldDB" id="A0A4D6FEX4"/>
<dbReference type="Pfam" id="PF03161">
    <property type="entry name" value="LAGLIDADG_2"/>
    <property type="match status" value="1"/>
</dbReference>
<feature type="domain" description="Homing endonuclease LAGLIDADG" evidence="2">
    <location>
        <begin position="71"/>
        <end position="247"/>
    </location>
</feature>
<sequence>MKTKLLIIKFKQLLQDFPCFSLEKLKLKSFLNIKFFCNTYLLDQEEKNKKVITKRLTNIEKSKFKIEGFLKEVLIGNILGDAHMRKFNINEGAKGSARVRFLQSLAQSDFIYHLYELFKDYCASPPKEGSSLIKESGNTRYNISFATRNLPCFNDLYSLFYNKRVKIIPLNIEELLTPVVLAYWIMGDGSWSGSGVKLHTNSYTKDEVILLIESLNNKFNFNSSINVANLAKSQYIIYIPSRNMDQLRSLVLPYMLSSFHRKLGI</sequence>
<geneLocation type="mitochondrion" evidence="3"/>
<dbReference type="SUPFAM" id="SSF55608">
    <property type="entry name" value="Homing endonucleases"/>
    <property type="match status" value="1"/>
</dbReference>
<dbReference type="EMBL" id="MH407470">
    <property type="protein sequence ID" value="QCB16395.1"/>
    <property type="molecule type" value="Genomic_DNA"/>
</dbReference>
<evidence type="ECO:0000259" key="2">
    <source>
        <dbReference type="Pfam" id="PF03161"/>
    </source>
</evidence>
<dbReference type="InterPro" id="IPR052500">
    <property type="entry name" value="Chloro/Mito_RNA_Process"/>
</dbReference>
<dbReference type="InterPro" id="IPR004860">
    <property type="entry name" value="LAGLIDADG_dom"/>
</dbReference>
<dbReference type="GO" id="GO:0004519">
    <property type="term" value="F:endonuclease activity"/>
    <property type="evidence" value="ECO:0007669"/>
    <property type="project" value="InterPro"/>
</dbReference>
<dbReference type="InterPro" id="IPR027434">
    <property type="entry name" value="Homing_endonucl"/>
</dbReference>
<comment type="function">
    <text evidence="1">Mitochondrial DNA endonuclease involved in intron homing.</text>
</comment>
<evidence type="ECO:0000313" key="3">
    <source>
        <dbReference type="EMBL" id="QCB16395.1"/>
    </source>
</evidence>
<dbReference type="RefSeq" id="YP_009631615.1">
    <property type="nucleotide sequence ID" value="NC_042230.1"/>
</dbReference>
<gene>
    <name evidence="3" type="primary">oi4cob</name>
</gene>
<proteinExistence type="predicted"/>
<dbReference type="PANTHER" id="PTHR47539:SF1">
    <property type="entry name" value="PENTATRICOPEPTIDE REPEAT-CONTAINING PROTEIN OTP51, CHLOROPLASTIC"/>
    <property type="match status" value="1"/>
</dbReference>
<keyword evidence="3" id="KW-0496">Mitochondrion</keyword>
<dbReference type="GO" id="GO:0000373">
    <property type="term" value="P:Group II intron splicing"/>
    <property type="evidence" value="ECO:0007669"/>
    <property type="project" value="TreeGrafter"/>
</dbReference>
<name>A0A4D6FEX4_9AGAR</name>
<reference evidence="3" key="1">
    <citation type="journal article" date="2019" name="BMC Genomics">
        <title>Mobile genetic elements explain size variation in the mitochondrial genomes of four closely-related Armillaria species.</title>
        <authorList>
            <person name="Kolesnikova A.I."/>
            <person name="Putintseva Y.A."/>
            <person name="Simonov E.P."/>
            <person name="Biriukov V.V."/>
            <person name="Oreshkova N.V."/>
            <person name="Pavlov I.N."/>
            <person name="Sharov V.V."/>
            <person name="Kuzmin D.A."/>
            <person name="Anderson J.B."/>
            <person name="Krutovsky K.V."/>
        </authorList>
    </citation>
    <scope>NUCLEOTIDE SEQUENCE [LARGE SCALE GENOMIC DNA]</scope>
</reference>
<dbReference type="PANTHER" id="PTHR47539">
    <property type="entry name" value="PENTATRICOPEPTIDE REPEAT-CONTAINING PROTEIN OTP51, CHLOROPLASTIC"/>
    <property type="match status" value="1"/>
</dbReference>
<accession>A0A4D6FEX4</accession>
<organism evidence="3">
    <name type="scientific">Armillaria borealis</name>
    <dbReference type="NCBI Taxonomy" id="47425"/>
    <lineage>
        <taxon>Eukaryota</taxon>
        <taxon>Fungi</taxon>
        <taxon>Dikarya</taxon>
        <taxon>Basidiomycota</taxon>
        <taxon>Agaricomycotina</taxon>
        <taxon>Agaricomycetes</taxon>
        <taxon>Agaricomycetidae</taxon>
        <taxon>Agaricales</taxon>
        <taxon>Marasmiineae</taxon>
        <taxon>Physalacriaceae</taxon>
        <taxon>Armillaria</taxon>
    </lineage>
</organism>
<dbReference type="GeneID" id="40135553"/>
<evidence type="ECO:0000256" key="1">
    <source>
        <dbReference type="ARBA" id="ARBA00002670"/>
    </source>
</evidence>